<accession>X1QAW9</accession>
<protein>
    <submittedName>
        <fullName evidence="1">Uncharacterized protein</fullName>
    </submittedName>
</protein>
<dbReference type="EMBL" id="BARV01037162">
    <property type="protein sequence ID" value="GAI48170.1"/>
    <property type="molecule type" value="Genomic_DNA"/>
</dbReference>
<gene>
    <name evidence="1" type="ORF">S06H3_57556</name>
</gene>
<reference evidence="1" key="1">
    <citation type="journal article" date="2014" name="Front. Microbiol.">
        <title>High frequency of phylogenetically diverse reductive dehalogenase-homologous genes in deep subseafloor sedimentary metagenomes.</title>
        <authorList>
            <person name="Kawai M."/>
            <person name="Futagami T."/>
            <person name="Toyoda A."/>
            <person name="Takaki Y."/>
            <person name="Nishi S."/>
            <person name="Hori S."/>
            <person name="Arai W."/>
            <person name="Tsubouchi T."/>
            <person name="Morono Y."/>
            <person name="Uchiyama I."/>
            <person name="Ito T."/>
            <person name="Fujiyama A."/>
            <person name="Inagaki F."/>
            <person name="Takami H."/>
        </authorList>
    </citation>
    <scope>NUCLEOTIDE SEQUENCE</scope>
    <source>
        <strain evidence="1">Expedition CK06-06</strain>
    </source>
</reference>
<dbReference type="AlphaFoldDB" id="X1QAW9"/>
<name>X1QAW9_9ZZZZ</name>
<evidence type="ECO:0000313" key="1">
    <source>
        <dbReference type="EMBL" id="GAI48170.1"/>
    </source>
</evidence>
<organism evidence="1">
    <name type="scientific">marine sediment metagenome</name>
    <dbReference type="NCBI Taxonomy" id="412755"/>
    <lineage>
        <taxon>unclassified sequences</taxon>
        <taxon>metagenomes</taxon>
        <taxon>ecological metagenomes</taxon>
    </lineage>
</organism>
<feature type="non-terminal residue" evidence="1">
    <location>
        <position position="42"/>
    </location>
</feature>
<sequence length="42" mass="4508">MWYTEGIDDLSLQDLWDLALGADLPIGYAYYIPAAPGPGPAP</sequence>
<proteinExistence type="predicted"/>
<comment type="caution">
    <text evidence="1">The sequence shown here is derived from an EMBL/GenBank/DDBJ whole genome shotgun (WGS) entry which is preliminary data.</text>
</comment>